<reference evidence="2 3" key="1">
    <citation type="submission" date="2024-12" db="EMBL/GenBank/DDBJ databases">
        <title>Forecasting of Potato common scab and diversities of Pathogenic streptomyces spp. in china.</title>
        <authorList>
            <person name="Handique U."/>
            <person name="Wu J."/>
        </authorList>
    </citation>
    <scope>NUCLEOTIDE SEQUENCE [LARGE SCALE GENOMIC DNA]</scope>
    <source>
        <strain evidence="2 3">ZRIMU1585</strain>
    </source>
</reference>
<dbReference type="RefSeq" id="WP_369279768.1">
    <property type="nucleotide sequence ID" value="NZ_JBJVMW010000010.1"/>
</dbReference>
<feature type="compositionally biased region" description="Basic and acidic residues" evidence="1">
    <location>
        <begin position="148"/>
        <end position="157"/>
    </location>
</feature>
<evidence type="ECO:0000313" key="3">
    <source>
        <dbReference type="Proteomes" id="UP001631993"/>
    </source>
</evidence>
<proteinExistence type="predicted"/>
<dbReference type="Proteomes" id="UP001631993">
    <property type="component" value="Unassembled WGS sequence"/>
</dbReference>
<comment type="caution">
    <text evidence="2">The sequence shown here is derived from an EMBL/GenBank/DDBJ whole genome shotgun (WGS) entry which is preliminary data.</text>
</comment>
<organism evidence="2 3">
    <name type="scientific">Streptomyces galilaeus</name>
    <dbReference type="NCBI Taxonomy" id="33899"/>
    <lineage>
        <taxon>Bacteria</taxon>
        <taxon>Bacillati</taxon>
        <taxon>Actinomycetota</taxon>
        <taxon>Actinomycetes</taxon>
        <taxon>Kitasatosporales</taxon>
        <taxon>Streptomycetaceae</taxon>
        <taxon>Streptomyces</taxon>
    </lineage>
</organism>
<keyword evidence="3" id="KW-1185">Reference proteome</keyword>
<feature type="compositionally biased region" description="Low complexity" evidence="1">
    <location>
        <begin position="158"/>
        <end position="176"/>
    </location>
</feature>
<name>A0ABW9IMW3_STRGJ</name>
<accession>A0ABW9IMW3</accession>
<evidence type="ECO:0000256" key="1">
    <source>
        <dbReference type="SAM" id="MobiDB-lite"/>
    </source>
</evidence>
<protein>
    <submittedName>
        <fullName evidence="2">Uncharacterized protein</fullName>
    </submittedName>
</protein>
<gene>
    <name evidence="2" type="ORF">ACKI1S_27270</name>
</gene>
<dbReference type="EMBL" id="JBJVNE010000014">
    <property type="protein sequence ID" value="MFM9649836.1"/>
    <property type="molecule type" value="Genomic_DNA"/>
</dbReference>
<evidence type="ECO:0000313" key="2">
    <source>
        <dbReference type="EMBL" id="MFM9649836.1"/>
    </source>
</evidence>
<sequence>MTDRHTVDSITSDQLDQLYADLDRYEEVQGEMNEHATDQARELAELTRSRDEWKWRAEDANRGTRCQRERAEQLARLLDEVLRHFVHKGHPGEPCLQTGWISERTVARWRETLYQPTPAPAPAPASWLLAGTRDLSIPTQHTLAARPVDPETERAATDRAAQAAADSEKAAAWFAAHSQPAPAATEATDT</sequence>
<feature type="region of interest" description="Disordered" evidence="1">
    <location>
        <begin position="146"/>
        <end position="190"/>
    </location>
</feature>